<gene>
    <name evidence="1" type="ORF">LCGC14_0378110</name>
</gene>
<evidence type="ECO:0000313" key="1">
    <source>
        <dbReference type="EMBL" id="KKN75708.1"/>
    </source>
</evidence>
<dbReference type="EMBL" id="LAZR01000305">
    <property type="protein sequence ID" value="KKN75708.1"/>
    <property type="molecule type" value="Genomic_DNA"/>
</dbReference>
<organism evidence="1">
    <name type="scientific">marine sediment metagenome</name>
    <dbReference type="NCBI Taxonomy" id="412755"/>
    <lineage>
        <taxon>unclassified sequences</taxon>
        <taxon>metagenomes</taxon>
        <taxon>ecological metagenomes</taxon>
    </lineage>
</organism>
<accession>A0A0F9WBX2</accession>
<reference evidence="1" key="1">
    <citation type="journal article" date="2015" name="Nature">
        <title>Complex archaea that bridge the gap between prokaryotes and eukaryotes.</title>
        <authorList>
            <person name="Spang A."/>
            <person name="Saw J.H."/>
            <person name="Jorgensen S.L."/>
            <person name="Zaremba-Niedzwiedzka K."/>
            <person name="Martijn J."/>
            <person name="Lind A.E."/>
            <person name="van Eijk R."/>
            <person name="Schleper C."/>
            <person name="Guy L."/>
            <person name="Ettema T.J."/>
        </authorList>
    </citation>
    <scope>NUCLEOTIDE SEQUENCE</scope>
</reference>
<sequence length="131" mass="14825">MRTGRKPGCRVTDVDANDYSSSVISEYYLSPGSPEKLSSWLKQWLKTNDVILRKRNRLDKSCDRLRAAIDARRDMRDVDKQEKLDRRDTVIEAGDCSANYTGTSKDMCRGVGISGECFHCSGQIVRIETIS</sequence>
<proteinExistence type="predicted"/>
<protein>
    <submittedName>
        <fullName evidence="1">Uncharacterized protein</fullName>
    </submittedName>
</protein>
<name>A0A0F9WBX2_9ZZZZ</name>
<comment type="caution">
    <text evidence="1">The sequence shown here is derived from an EMBL/GenBank/DDBJ whole genome shotgun (WGS) entry which is preliminary data.</text>
</comment>
<dbReference type="AlphaFoldDB" id="A0A0F9WBX2"/>